<dbReference type="InterPro" id="IPR020560">
    <property type="entry name" value="PRibGlycinamide_synth_C-dom"/>
</dbReference>
<comment type="cofactor">
    <cofactor evidence="2">
        <name>Mg(2+)</name>
        <dbReference type="ChEBI" id="CHEBI:18420"/>
    </cofactor>
</comment>
<dbReference type="InterPro" id="IPR020562">
    <property type="entry name" value="PRibGlycinamide_synth_N"/>
</dbReference>
<evidence type="ECO:0000256" key="2">
    <source>
        <dbReference type="ARBA" id="ARBA00001946"/>
    </source>
</evidence>
<dbReference type="FunFam" id="3.40.50.20:FF:000006">
    <property type="entry name" value="Phosphoribosylamine--glycine ligase, chloroplastic"/>
    <property type="match status" value="1"/>
</dbReference>
<dbReference type="PROSITE" id="PS00184">
    <property type="entry name" value="GARS"/>
    <property type="match status" value="1"/>
</dbReference>
<keyword evidence="8 14" id="KW-0658">Purine biosynthesis</keyword>
<dbReference type="Proteomes" id="UP000736856">
    <property type="component" value="Unassembled WGS sequence"/>
</dbReference>
<dbReference type="InterPro" id="IPR013815">
    <property type="entry name" value="ATP_grasp_subdomain_1"/>
</dbReference>
<dbReference type="Pfam" id="PF01071">
    <property type="entry name" value="GARS_A"/>
    <property type="match status" value="1"/>
</dbReference>
<dbReference type="NCBIfam" id="TIGR00877">
    <property type="entry name" value="purD"/>
    <property type="match status" value="1"/>
</dbReference>
<gene>
    <name evidence="14 17" type="primary">purD</name>
    <name evidence="17" type="ORF">EU981_02670</name>
</gene>
<dbReference type="SMART" id="SM01209">
    <property type="entry name" value="GARS_A"/>
    <property type="match status" value="1"/>
</dbReference>
<proteinExistence type="inferred from homology"/>
<dbReference type="InterPro" id="IPR011054">
    <property type="entry name" value="Rudment_hybrid_motif"/>
</dbReference>
<keyword evidence="7 15" id="KW-0547">Nucleotide-binding</keyword>
<dbReference type="PROSITE" id="PS50975">
    <property type="entry name" value="ATP_GRASP"/>
    <property type="match status" value="1"/>
</dbReference>
<dbReference type="Gene3D" id="3.30.470.20">
    <property type="entry name" value="ATP-grasp fold, B domain"/>
    <property type="match status" value="1"/>
</dbReference>
<keyword evidence="5 14" id="KW-0436">Ligase</keyword>
<dbReference type="SUPFAM" id="SSF52440">
    <property type="entry name" value="PreATP-grasp domain"/>
    <property type="match status" value="1"/>
</dbReference>
<dbReference type="Gene3D" id="3.30.1490.20">
    <property type="entry name" value="ATP-grasp fold, A domain"/>
    <property type="match status" value="1"/>
</dbReference>
<evidence type="ECO:0000256" key="4">
    <source>
        <dbReference type="ARBA" id="ARBA00013255"/>
    </source>
</evidence>
<keyword evidence="9 15" id="KW-0067">ATP-binding</keyword>
<evidence type="ECO:0000256" key="9">
    <source>
        <dbReference type="ARBA" id="ARBA00022840"/>
    </source>
</evidence>
<dbReference type="InterPro" id="IPR020559">
    <property type="entry name" value="PRibGlycinamide_synth_CS"/>
</dbReference>
<dbReference type="Pfam" id="PF02843">
    <property type="entry name" value="GARS_C"/>
    <property type="match status" value="1"/>
</dbReference>
<dbReference type="FunFam" id="3.30.470.20:FF:000018">
    <property type="entry name" value="Trifunctional purine biosynthetic protein adenosine-3"/>
    <property type="match status" value="1"/>
</dbReference>
<comment type="pathway">
    <text evidence="3 14">Purine metabolism; IMP biosynthesis via de novo pathway; N(1)-(5-phospho-D-ribosyl)glycinamide from 5-phospho-alpha-D-ribose 1-diphosphate: step 2/2.</text>
</comment>
<evidence type="ECO:0000313" key="18">
    <source>
        <dbReference type="Proteomes" id="UP000736856"/>
    </source>
</evidence>
<dbReference type="PANTHER" id="PTHR43472:SF1">
    <property type="entry name" value="PHOSPHORIBOSYLAMINE--GLYCINE LIGASE, CHLOROPLASTIC"/>
    <property type="match status" value="1"/>
</dbReference>
<evidence type="ECO:0000256" key="5">
    <source>
        <dbReference type="ARBA" id="ARBA00022598"/>
    </source>
</evidence>
<organism evidence="17 18">
    <name type="scientific">Candidatus Liberibacter ctenarytainae</name>
    <dbReference type="NCBI Taxonomy" id="2020335"/>
    <lineage>
        <taxon>Bacteria</taxon>
        <taxon>Pseudomonadati</taxon>
        <taxon>Pseudomonadota</taxon>
        <taxon>Alphaproteobacteria</taxon>
        <taxon>Hyphomicrobiales</taxon>
        <taxon>Rhizobiaceae</taxon>
        <taxon>Liberibacter</taxon>
    </lineage>
</organism>
<evidence type="ECO:0000256" key="13">
    <source>
        <dbReference type="ARBA" id="ARBA00042864"/>
    </source>
</evidence>
<feature type="domain" description="ATP-grasp" evidence="16">
    <location>
        <begin position="107"/>
        <end position="308"/>
    </location>
</feature>
<dbReference type="EMBL" id="SEOL01000004">
    <property type="protein sequence ID" value="MBL0848981.1"/>
    <property type="molecule type" value="Genomic_DNA"/>
</dbReference>
<name>A0A937DJ26_9HYPH</name>
<dbReference type="GO" id="GO:0046872">
    <property type="term" value="F:metal ion binding"/>
    <property type="evidence" value="ECO:0007669"/>
    <property type="project" value="UniProtKB-KW"/>
</dbReference>
<dbReference type="GO" id="GO:0005524">
    <property type="term" value="F:ATP binding"/>
    <property type="evidence" value="ECO:0007669"/>
    <property type="project" value="UniProtKB-UniRule"/>
</dbReference>
<evidence type="ECO:0000256" key="1">
    <source>
        <dbReference type="ARBA" id="ARBA00001936"/>
    </source>
</evidence>
<dbReference type="InterPro" id="IPR016185">
    <property type="entry name" value="PreATP-grasp_dom_sf"/>
</dbReference>
<accession>A0A937DJ26</accession>
<dbReference type="FunFam" id="3.90.600.10:FF:000001">
    <property type="entry name" value="Trifunctional purine biosynthetic protein adenosine-3"/>
    <property type="match status" value="1"/>
</dbReference>
<comment type="caution">
    <text evidence="17">The sequence shown here is derived from an EMBL/GenBank/DDBJ whole genome shotgun (WGS) entry which is preliminary data.</text>
</comment>
<dbReference type="GO" id="GO:0009113">
    <property type="term" value="P:purine nucleobase biosynthetic process"/>
    <property type="evidence" value="ECO:0007669"/>
    <property type="project" value="InterPro"/>
</dbReference>
<reference evidence="17" key="1">
    <citation type="submission" date="2019-02" db="EMBL/GenBank/DDBJ databases">
        <title>A novel Candidatus Liberibacter species associated with the New Zealand native fuchsia psyllid, Ctenarytaina fuchsiae.</title>
        <authorList>
            <person name="Thompson S.M."/>
            <person name="Jorgensen N."/>
            <person name="David C."/>
            <person name="Bulman S.R."/>
            <person name="Smith G.R."/>
        </authorList>
    </citation>
    <scope>NUCLEOTIDE SEQUENCE</scope>
    <source>
        <strain evidence="17">Oxford</strain>
    </source>
</reference>
<keyword evidence="6" id="KW-0479">Metal-binding</keyword>
<dbReference type="InterPro" id="IPR000115">
    <property type="entry name" value="PRibGlycinamide_synth"/>
</dbReference>
<dbReference type="GO" id="GO:0006189">
    <property type="term" value="P:'de novo' IMP biosynthetic process"/>
    <property type="evidence" value="ECO:0007669"/>
    <property type="project" value="UniProtKB-UniRule"/>
</dbReference>
<evidence type="ECO:0000256" key="14">
    <source>
        <dbReference type="HAMAP-Rule" id="MF_00138"/>
    </source>
</evidence>
<dbReference type="SMART" id="SM01210">
    <property type="entry name" value="GARS_C"/>
    <property type="match status" value="1"/>
</dbReference>
<dbReference type="PANTHER" id="PTHR43472">
    <property type="entry name" value="PHOSPHORIBOSYLAMINE--GLYCINE LIGASE"/>
    <property type="match status" value="1"/>
</dbReference>
<comment type="similarity">
    <text evidence="11 14">Belongs to the GARS family.</text>
</comment>
<dbReference type="HAMAP" id="MF_00138">
    <property type="entry name" value="GARS"/>
    <property type="match status" value="1"/>
</dbReference>
<protein>
    <recommendedName>
        <fullName evidence="4 14">Phosphoribosylamine--glycine ligase</fullName>
        <ecNumber evidence="4 14">6.3.4.13</ecNumber>
    </recommendedName>
    <alternativeName>
        <fullName evidence="14">GARS</fullName>
    </alternativeName>
    <alternativeName>
        <fullName evidence="12 14">Glycinamide ribonucleotide synthetase</fullName>
    </alternativeName>
    <alternativeName>
        <fullName evidence="13 14">Phosphoribosylglycinamide synthetase</fullName>
    </alternativeName>
</protein>
<dbReference type="EC" id="6.3.4.13" evidence="4 14"/>
<dbReference type="InterPro" id="IPR020561">
    <property type="entry name" value="PRibGlycinamid_synth_ATP-grasp"/>
</dbReference>
<evidence type="ECO:0000256" key="8">
    <source>
        <dbReference type="ARBA" id="ARBA00022755"/>
    </source>
</evidence>
<evidence type="ECO:0000256" key="11">
    <source>
        <dbReference type="ARBA" id="ARBA00038345"/>
    </source>
</evidence>
<dbReference type="Gene3D" id="3.90.600.10">
    <property type="entry name" value="Phosphoribosylglycinamide synthetase, C-terminal domain"/>
    <property type="match status" value="1"/>
</dbReference>
<dbReference type="AlphaFoldDB" id="A0A937DJ26"/>
<dbReference type="Gene3D" id="3.40.50.20">
    <property type="match status" value="1"/>
</dbReference>
<dbReference type="InterPro" id="IPR037123">
    <property type="entry name" value="PRibGlycinamide_synth_C_sf"/>
</dbReference>
<dbReference type="GO" id="GO:0004637">
    <property type="term" value="F:phosphoribosylamine-glycine ligase activity"/>
    <property type="evidence" value="ECO:0007669"/>
    <property type="project" value="UniProtKB-UniRule"/>
</dbReference>
<evidence type="ECO:0000256" key="7">
    <source>
        <dbReference type="ARBA" id="ARBA00022741"/>
    </source>
</evidence>
<evidence type="ECO:0000259" key="16">
    <source>
        <dbReference type="PROSITE" id="PS50975"/>
    </source>
</evidence>
<keyword evidence="10" id="KW-0464">Manganese</keyword>
<sequence>MKVLLIGSGGREHALSWKIAQSPLLSELWSIPGNPGIAKHAKCISINVNDHLAIIKFCQEKQINLIIVGPELPLVDGISDALSAAGFAVFGPSKLAAQLESSKAFTKKFCIKYAIPTAQYRHFSDATMAKNYIKQQKMPIVIKADKIFAGKGVVVSTTVDQAEKAIDRCFQQINSTVVIEEYLEGFEVSFFAICDGKTAVPFTTARDHKRVGDGDIGPNTGGMGAISPALGISQELYSNIMQLIIEPTIEGMKTEGMPFQGVLFAGLMITSKGPYLIEYNVRFGDPECQVMMMRLKSDILDIVYSCVKGNLNNVSIDWMTEYAVTVVMAANGYPDTYKKGTVIQALPPEQPHTQLFHAGTSIVDGHLVANGGRVLSASALGKTVDEARIRAYHMVQGINWKDGFCRKDIGLQTTGQHDKRKQ</sequence>
<evidence type="ECO:0000256" key="3">
    <source>
        <dbReference type="ARBA" id="ARBA00005174"/>
    </source>
</evidence>
<dbReference type="SUPFAM" id="SSF56059">
    <property type="entry name" value="Glutathione synthetase ATP-binding domain-like"/>
    <property type="match status" value="1"/>
</dbReference>
<dbReference type="InterPro" id="IPR011761">
    <property type="entry name" value="ATP-grasp"/>
</dbReference>
<evidence type="ECO:0000256" key="10">
    <source>
        <dbReference type="ARBA" id="ARBA00023211"/>
    </source>
</evidence>
<dbReference type="SUPFAM" id="SSF51246">
    <property type="entry name" value="Rudiment single hybrid motif"/>
    <property type="match status" value="1"/>
</dbReference>
<evidence type="ECO:0000256" key="15">
    <source>
        <dbReference type="PROSITE-ProRule" id="PRU00409"/>
    </source>
</evidence>
<evidence type="ECO:0000313" key="17">
    <source>
        <dbReference type="EMBL" id="MBL0848981.1"/>
    </source>
</evidence>
<evidence type="ECO:0000256" key="12">
    <source>
        <dbReference type="ARBA" id="ARBA00042242"/>
    </source>
</evidence>
<comment type="cofactor">
    <cofactor evidence="1">
        <name>Mn(2+)</name>
        <dbReference type="ChEBI" id="CHEBI:29035"/>
    </cofactor>
</comment>
<dbReference type="Pfam" id="PF02844">
    <property type="entry name" value="GARS_N"/>
    <property type="match status" value="1"/>
</dbReference>
<comment type="catalytic activity">
    <reaction evidence="14">
        <text>5-phospho-beta-D-ribosylamine + glycine + ATP = N(1)-(5-phospho-beta-D-ribosyl)glycinamide + ADP + phosphate + H(+)</text>
        <dbReference type="Rhea" id="RHEA:17453"/>
        <dbReference type="ChEBI" id="CHEBI:15378"/>
        <dbReference type="ChEBI" id="CHEBI:30616"/>
        <dbReference type="ChEBI" id="CHEBI:43474"/>
        <dbReference type="ChEBI" id="CHEBI:57305"/>
        <dbReference type="ChEBI" id="CHEBI:58681"/>
        <dbReference type="ChEBI" id="CHEBI:143788"/>
        <dbReference type="ChEBI" id="CHEBI:456216"/>
        <dbReference type="EC" id="6.3.4.13"/>
    </reaction>
</comment>
<evidence type="ECO:0000256" key="6">
    <source>
        <dbReference type="ARBA" id="ARBA00022723"/>
    </source>
</evidence>